<dbReference type="SUPFAM" id="SSF51735">
    <property type="entry name" value="NAD(P)-binding Rossmann-fold domains"/>
    <property type="match status" value="1"/>
</dbReference>
<comment type="similarity">
    <text evidence="2">Belongs to the NAD(P)-dependent epimerase/dehydratase family. Dihydroflavonol-4-reductase subfamily.</text>
</comment>
<dbReference type="PANTHER" id="PTHR10366">
    <property type="entry name" value="NAD DEPENDENT EPIMERASE/DEHYDRATASE"/>
    <property type="match status" value="1"/>
</dbReference>
<dbReference type="Proteomes" id="UP000766486">
    <property type="component" value="Unassembled WGS sequence"/>
</dbReference>
<evidence type="ECO:0000313" key="5">
    <source>
        <dbReference type="Proteomes" id="UP000766486"/>
    </source>
</evidence>
<dbReference type="Pfam" id="PF01370">
    <property type="entry name" value="Epimerase"/>
    <property type="match status" value="1"/>
</dbReference>
<dbReference type="Gene3D" id="3.40.50.720">
    <property type="entry name" value="NAD(P)-binding Rossmann-like Domain"/>
    <property type="match status" value="1"/>
</dbReference>
<sequence length="357" mass="39455">MSDVPPNGLILVTGANGYLGSVIVKTLLEHGYRVRGTVRSVSKHQALLSYFGSGFSLVEVPDIYADSAFDDAVKDIDGIAYVAVNMLFSPDTSIIARTAKGITNILETATKEPRIKGVVMTSSHSACNSPEPGHTWDEQAVAASELEWDGRDPLARGLIVYAASKTIAEQKAFDWVREHRPHFIFNTVVPNVNLGAVPAVEHLGFGSSASLIESLFRGLLVASDFVKSQWFINPEDTALLHLAALTLDEVRNERVLALAAPFTWTQILEILHRRFPERKSQFPTSIHEPQIDQGEVDNERTEIILQRMGRRGFKDLEESVVASMESVIEAEALPQKPWSRTDDLLAVRNQAQTQLQE</sequence>
<keyword evidence="1" id="KW-0560">Oxidoreductase</keyword>
<dbReference type="EMBL" id="CABFNS010000877">
    <property type="protein sequence ID" value="VUC34235.1"/>
    <property type="molecule type" value="Genomic_DNA"/>
</dbReference>
<dbReference type="PANTHER" id="PTHR10366:SF562">
    <property type="entry name" value="ALDEHYDE REDUCTASE II (AFU_ORTHOLOGUE AFUA_1G11360)"/>
    <property type="match status" value="1"/>
</dbReference>
<protein>
    <recommendedName>
        <fullName evidence="3">NAD-dependent epimerase/dehydratase domain-containing protein</fullName>
    </recommendedName>
</protein>
<dbReference type="InterPro" id="IPR036291">
    <property type="entry name" value="NAD(P)-bd_dom_sf"/>
</dbReference>
<evidence type="ECO:0000259" key="3">
    <source>
        <dbReference type="Pfam" id="PF01370"/>
    </source>
</evidence>
<feature type="domain" description="NAD-dependent epimerase/dehydratase" evidence="3">
    <location>
        <begin position="10"/>
        <end position="182"/>
    </location>
</feature>
<accession>A0ABY6UVR5</accession>
<dbReference type="InterPro" id="IPR001509">
    <property type="entry name" value="Epimerase_deHydtase"/>
</dbReference>
<name>A0ABY6UVR5_BIOOC</name>
<dbReference type="InterPro" id="IPR050425">
    <property type="entry name" value="NAD(P)_dehydrat-like"/>
</dbReference>
<organism evidence="4 5">
    <name type="scientific">Bionectria ochroleuca</name>
    <name type="common">Gliocladium roseum</name>
    <dbReference type="NCBI Taxonomy" id="29856"/>
    <lineage>
        <taxon>Eukaryota</taxon>
        <taxon>Fungi</taxon>
        <taxon>Dikarya</taxon>
        <taxon>Ascomycota</taxon>
        <taxon>Pezizomycotina</taxon>
        <taxon>Sordariomycetes</taxon>
        <taxon>Hypocreomycetidae</taxon>
        <taxon>Hypocreales</taxon>
        <taxon>Bionectriaceae</taxon>
        <taxon>Clonostachys</taxon>
    </lineage>
</organism>
<evidence type="ECO:0000256" key="2">
    <source>
        <dbReference type="ARBA" id="ARBA00023445"/>
    </source>
</evidence>
<keyword evidence="5" id="KW-1185">Reference proteome</keyword>
<gene>
    <name evidence="4" type="ORF">CLO192961_LOCUS376384</name>
</gene>
<reference evidence="4 5" key="1">
    <citation type="submission" date="2019-06" db="EMBL/GenBank/DDBJ databases">
        <authorList>
            <person name="Broberg M."/>
        </authorList>
    </citation>
    <scope>NUCLEOTIDE SEQUENCE [LARGE SCALE GENOMIC DNA]</scope>
</reference>
<evidence type="ECO:0000256" key="1">
    <source>
        <dbReference type="ARBA" id="ARBA00023002"/>
    </source>
</evidence>
<comment type="caution">
    <text evidence="4">The sequence shown here is derived from an EMBL/GenBank/DDBJ whole genome shotgun (WGS) entry which is preliminary data.</text>
</comment>
<evidence type="ECO:0000313" key="4">
    <source>
        <dbReference type="EMBL" id="VUC34235.1"/>
    </source>
</evidence>
<proteinExistence type="inferred from homology"/>